<dbReference type="SUPFAM" id="SSF56300">
    <property type="entry name" value="Metallo-dependent phosphatases"/>
    <property type="match status" value="1"/>
</dbReference>
<keyword evidence="5" id="KW-0812">Transmembrane</keyword>
<evidence type="ECO:0000259" key="6">
    <source>
        <dbReference type="Pfam" id="PF00149"/>
    </source>
</evidence>
<evidence type="ECO:0000313" key="7">
    <source>
        <dbReference type="EMBL" id="TGL47310.1"/>
    </source>
</evidence>
<keyword evidence="2" id="KW-0479">Metal-binding</keyword>
<comment type="similarity">
    <text evidence="4">Belongs to the metallophosphoesterase superfamily.</text>
</comment>
<dbReference type="EMBL" id="RQGG01000050">
    <property type="protein sequence ID" value="TGL47310.1"/>
    <property type="molecule type" value="Genomic_DNA"/>
</dbReference>
<dbReference type="CDD" id="cd07385">
    <property type="entry name" value="MPP_YkuE_C"/>
    <property type="match status" value="1"/>
</dbReference>
<feature type="transmembrane region" description="Helical" evidence="5">
    <location>
        <begin position="32"/>
        <end position="57"/>
    </location>
</feature>
<keyword evidence="5" id="KW-1133">Transmembrane helix</keyword>
<dbReference type="InterPro" id="IPR004843">
    <property type="entry name" value="Calcineurin-like_PHP"/>
</dbReference>
<feature type="transmembrane region" description="Helical" evidence="5">
    <location>
        <begin position="96"/>
        <end position="117"/>
    </location>
</feature>
<dbReference type="FunFam" id="3.60.21.10:FF:000028">
    <property type="entry name" value="Putative metallophosphoesterase"/>
    <property type="match status" value="1"/>
</dbReference>
<comment type="cofactor">
    <cofactor evidence="1">
        <name>a divalent metal cation</name>
        <dbReference type="ChEBI" id="CHEBI:60240"/>
    </cofactor>
</comment>
<dbReference type="GO" id="GO:0046872">
    <property type="term" value="F:metal ion binding"/>
    <property type="evidence" value="ECO:0007669"/>
    <property type="project" value="UniProtKB-KW"/>
</dbReference>
<dbReference type="GO" id="GO:0009245">
    <property type="term" value="P:lipid A biosynthetic process"/>
    <property type="evidence" value="ECO:0007669"/>
    <property type="project" value="TreeGrafter"/>
</dbReference>
<comment type="caution">
    <text evidence="7">The sequence shown here is derived from an EMBL/GenBank/DDBJ whole genome shotgun (WGS) entry which is preliminary data.</text>
</comment>
<dbReference type="InterPro" id="IPR029052">
    <property type="entry name" value="Metallo-depent_PP-like"/>
</dbReference>
<name>A0A4R9JM32_9LEPT</name>
<dbReference type="Gene3D" id="3.60.21.10">
    <property type="match status" value="1"/>
</dbReference>
<evidence type="ECO:0000313" key="8">
    <source>
        <dbReference type="Proteomes" id="UP000297609"/>
    </source>
</evidence>
<evidence type="ECO:0000256" key="2">
    <source>
        <dbReference type="ARBA" id="ARBA00022723"/>
    </source>
</evidence>
<dbReference type="PANTHER" id="PTHR31302">
    <property type="entry name" value="TRANSMEMBRANE PROTEIN WITH METALLOPHOSPHOESTERASE DOMAIN-RELATED"/>
    <property type="match status" value="1"/>
</dbReference>
<dbReference type="AlphaFoldDB" id="A0A4R9JM32"/>
<evidence type="ECO:0000256" key="3">
    <source>
        <dbReference type="ARBA" id="ARBA00022801"/>
    </source>
</evidence>
<keyword evidence="8" id="KW-1185">Reference proteome</keyword>
<dbReference type="InterPro" id="IPR051158">
    <property type="entry name" value="Metallophosphoesterase_sf"/>
</dbReference>
<feature type="domain" description="Calcineurin-like phosphoesterase" evidence="6">
    <location>
        <begin position="173"/>
        <end position="341"/>
    </location>
</feature>
<dbReference type="RefSeq" id="WP_135621083.1">
    <property type="nucleotide sequence ID" value="NZ_RQGG01000050.1"/>
</dbReference>
<dbReference type="GO" id="GO:0008758">
    <property type="term" value="F:UDP-2,3-diacylglucosamine hydrolase activity"/>
    <property type="evidence" value="ECO:0007669"/>
    <property type="project" value="TreeGrafter"/>
</dbReference>
<gene>
    <name evidence="7" type="ORF">EHQ59_16965</name>
</gene>
<organism evidence="7 8">
    <name type="scientific">Leptospira kemamanensis</name>
    <dbReference type="NCBI Taxonomy" id="2484942"/>
    <lineage>
        <taxon>Bacteria</taxon>
        <taxon>Pseudomonadati</taxon>
        <taxon>Spirochaetota</taxon>
        <taxon>Spirochaetia</taxon>
        <taxon>Leptospirales</taxon>
        <taxon>Leptospiraceae</taxon>
        <taxon>Leptospira</taxon>
    </lineage>
</organism>
<protein>
    <submittedName>
        <fullName evidence="7">Metallophosphoesterase</fullName>
    </submittedName>
</protein>
<proteinExistence type="inferred from homology"/>
<evidence type="ECO:0000256" key="5">
    <source>
        <dbReference type="SAM" id="Phobius"/>
    </source>
</evidence>
<feature type="transmembrane region" description="Helical" evidence="5">
    <location>
        <begin position="69"/>
        <end position="90"/>
    </location>
</feature>
<dbReference type="OrthoDB" id="9780884at2"/>
<keyword evidence="3" id="KW-0378">Hydrolase</keyword>
<sequence length="403" mass="44738">MKVFFLFLSVLTSLLGFIYYYSTFRLIQGLSLNGPIVTMILLGIGALVLLVPVTYIFSRVSKREKTQTFFAYLSFTNFGFFSILFTLVLVMDLLRIVNLGVISDYSQFLFTTLLRFGIPIDGVTEVKNFSLAFSTIVVATALSSLGFYNAHVRLLIKQTKIPVNNLHPNLQNFKIVQISDVHIGPTIKERFLRRVVGKINAQNPDVVVITGDLVDGPAATLKHHLKPLADIKSQYGTYYVTGNHEYYSGVLSWLPEIESLGIHVLLNANKKIQVGEAQLLIAGVTDLTAGSMIKSHQTNPKRAMEGGENCDYKILLAHQPNSIYEANAVGFDLQISGHTHGGQFFPGNFLIYFAQKFVAGLHRYKGTQIYVSRGTGYWGPPFRLGAPSEISVLSLQDAESSIR</sequence>
<dbReference type="Pfam" id="PF00149">
    <property type="entry name" value="Metallophos"/>
    <property type="match status" value="1"/>
</dbReference>
<feature type="transmembrane region" description="Helical" evidence="5">
    <location>
        <begin position="129"/>
        <end position="148"/>
    </location>
</feature>
<dbReference type="GO" id="GO:0016020">
    <property type="term" value="C:membrane"/>
    <property type="evidence" value="ECO:0007669"/>
    <property type="project" value="GOC"/>
</dbReference>
<accession>A0A4R9JM32</accession>
<evidence type="ECO:0000256" key="1">
    <source>
        <dbReference type="ARBA" id="ARBA00001968"/>
    </source>
</evidence>
<reference evidence="7" key="1">
    <citation type="journal article" date="2019" name="PLoS Negl. Trop. Dis.">
        <title>Revisiting the worldwide diversity of Leptospira species in the environment.</title>
        <authorList>
            <person name="Vincent A.T."/>
            <person name="Schiettekatte O."/>
            <person name="Bourhy P."/>
            <person name="Veyrier F.J."/>
            <person name="Picardeau M."/>
        </authorList>
    </citation>
    <scope>NUCLEOTIDE SEQUENCE [LARGE SCALE GENOMIC DNA]</scope>
    <source>
        <strain evidence="7">201702454</strain>
    </source>
</reference>
<dbReference type="PANTHER" id="PTHR31302:SF31">
    <property type="entry name" value="PHOSPHODIESTERASE YAEI"/>
    <property type="match status" value="1"/>
</dbReference>
<keyword evidence="5" id="KW-0472">Membrane</keyword>
<evidence type="ECO:0000256" key="4">
    <source>
        <dbReference type="ARBA" id="ARBA00061089"/>
    </source>
</evidence>
<dbReference type="Proteomes" id="UP000297609">
    <property type="component" value="Unassembled WGS sequence"/>
</dbReference>